<sequence>MSDDSLEDGGLNSATSSPEKRRSTVPDILPHQRSFEQRYSHMIHKQILETGVNKEALQRQINAYFSCGGAGSSGGGGARNRQSSLQEDMNENVAEAAAEGESQVQEPQRRVQRTGEEGRRTLDKAETVDIAELQGAKVASDL</sequence>
<protein>
    <submittedName>
        <fullName evidence="3">Uncharacterized protein LOC105228429</fullName>
    </submittedName>
</protein>
<accession>A0A6I9V9B7</accession>
<name>A0A6I9V9B7_BACDO</name>
<proteinExistence type="predicted"/>
<organism evidence="2 3">
    <name type="scientific">Bactrocera dorsalis</name>
    <name type="common">Oriental fruit fly</name>
    <name type="synonym">Dacus dorsalis</name>
    <dbReference type="NCBI Taxonomy" id="27457"/>
    <lineage>
        <taxon>Eukaryota</taxon>
        <taxon>Metazoa</taxon>
        <taxon>Ecdysozoa</taxon>
        <taxon>Arthropoda</taxon>
        <taxon>Hexapoda</taxon>
        <taxon>Insecta</taxon>
        <taxon>Pterygota</taxon>
        <taxon>Neoptera</taxon>
        <taxon>Endopterygota</taxon>
        <taxon>Diptera</taxon>
        <taxon>Brachycera</taxon>
        <taxon>Muscomorpha</taxon>
        <taxon>Tephritoidea</taxon>
        <taxon>Tephritidae</taxon>
        <taxon>Bactrocera</taxon>
        <taxon>Bactrocera</taxon>
    </lineage>
</organism>
<feature type="region of interest" description="Disordered" evidence="1">
    <location>
        <begin position="1"/>
        <end position="37"/>
    </location>
</feature>
<evidence type="ECO:0000313" key="2">
    <source>
        <dbReference type="Proteomes" id="UP001652620"/>
    </source>
</evidence>
<dbReference type="KEGG" id="bdr:105228429"/>
<dbReference type="OrthoDB" id="8031563at2759"/>
<reference evidence="3" key="1">
    <citation type="submission" date="2025-08" db="UniProtKB">
        <authorList>
            <consortium name="RefSeq"/>
        </authorList>
    </citation>
    <scope>IDENTIFICATION</scope>
    <source>
        <tissue evidence="3">Adult</tissue>
    </source>
</reference>
<dbReference type="GeneID" id="105228429"/>
<dbReference type="Proteomes" id="UP001652620">
    <property type="component" value="Chromosome 3"/>
</dbReference>
<evidence type="ECO:0000313" key="3">
    <source>
        <dbReference type="RefSeq" id="XP_011206558.2"/>
    </source>
</evidence>
<feature type="compositionally biased region" description="Basic and acidic residues" evidence="1">
    <location>
        <begin position="107"/>
        <end position="126"/>
    </location>
</feature>
<keyword evidence="2" id="KW-1185">Reference proteome</keyword>
<feature type="compositionally biased region" description="Gly residues" evidence="1">
    <location>
        <begin position="68"/>
        <end position="78"/>
    </location>
</feature>
<gene>
    <name evidence="3" type="primary">LOC105228429</name>
</gene>
<dbReference type="InParanoid" id="A0A6I9V9B7"/>
<dbReference type="RefSeq" id="XP_011206558.2">
    <property type="nucleotide sequence ID" value="XM_011208256.4"/>
</dbReference>
<evidence type="ECO:0000256" key="1">
    <source>
        <dbReference type="SAM" id="MobiDB-lite"/>
    </source>
</evidence>
<dbReference type="AlphaFoldDB" id="A0A6I9V9B7"/>
<feature type="compositionally biased region" description="Low complexity" evidence="1">
    <location>
        <begin position="91"/>
        <end position="101"/>
    </location>
</feature>
<feature type="region of interest" description="Disordered" evidence="1">
    <location>
        <begin position="67"/>
        <end position="126"/>
    </location>
</feature>